<feature type="region of interest" description="Disordered" evidence="1">
    <location>
        <begin position="340"/>
        <end position="380"/>
    </location>
</feature>
<reference evidence="3 4" key="1">
    <citation type="submission" date="2015-06" db="EMBL/GenBank/DDBJ databases">
        <title>Survival trade-offs in plant roots during colonization by closely related pathogenic and mutualistic fungi.</title>
        <authorList>
            <person name="Hacquard S."/>
            <person name="Kracher B."/>
            <person name="Hiruma K."/>
            <person name="Weinman A."/>
            <person name="Muench P."/>
            <person name="Garrido Oter R."/>
            <person name="Ver Loren van Themaat E."/>
            <person name="Dallerey J.-F."/>
            <person name="Damm U."/>
            <person name="Henrissat B."/>
            <person name="Lespinet O."/>
            <person name="Thon M."/>
            <person name="Kemen E."/>
            <person name="McHardy A.C."/>
            <person name="Schulze-Lefert P."/>
            <person name="O'Connell R.J."/>
        </authorList>
    </citation>
    <scope>NUCLEOTIDE SEQUENCE [LARGE SCALE GENOMIC DNA]</scope>
    <source>
        <strain evidence="3 4">0861</strain>
    </source>
</reference>
<organism evidence="3 4">
    <name type="scientific">Colletotrichum tofieldiae</name>
    <dbReference type="NCBI Taxonomy" id="708197"/>
    <lineage>
        <taxon>Eukaryota</taxon>
        <taxon>Fungi</taxon>
        <taxon>Dikarya</taxon>
        <taxon>Ascomycota</taxon>
        <taxon>Pezizomycotina</taxon>
        <taxon>Sordariomycetes</taxon>
        <taxon>Hypocreomycetidae</taxon>
        <taxon>Glomerellales</taxon>
        <taxon>Glomerellaceae</taxon>
        <taxon>Colletotrichum</taxon>
        <taxon>Colletotrichum spaethianum species complex</taxon>
    </lineage>
</organism>
<sequence>MSRHSQSQSKSQPQSNRRQLLPVASAPATTPPHASLGFAAVRLAIQARGPDGPIQFLDICLHDDWQPNSSGLTLHLAGSDATWAPDTSNGSDAPILLGWPVDSQPRRYIAVSPECGDAFQHPHQDTCHDEEKERNLPAKRPQHESWTPCPAPKRRCRSLAGGLPDQLGHCGDEDAGGANKRAQDSTNYLVELGLVRFHLGPPGKLGTTHPNLCVVVIVVVVIFVCYAEVWAEVWTQVPLDAANRTINIHLTYASIARAILLDDGPLYGDPGWFAYDSMGPLTTQSSNELVSPPGPSSLSLSSAGDFVPEKLFFWDVESVLRHLRSELTTIDLEGLLPIHPDPPAEQETLSPNFDDDPTPMDTEVTDSDDGPPTGWAWPSSPEANRTAVELYKIFQTLTFPYGHVFTRAPPYTEEPREDVIAYLAHNLTDAIDIVYGALGFIESVTADNPGLEGGLRSLLQDNNGTPLAVARVHDAVPFLHDVAAPRLRTLHDRVTAGLRLLRQAELAKRQLAASLAESAADRGGWQRWQRPVSLALRNMVSDTAAAERWLTFEAGDVRRRVAGREEGFAAAVARAEETWPDGQLPAGLVFSRWRRDDDRADPYGAQAFVREADRRSSRRKDGGCLW</sequence>
<feature type="compositionally biased region" description="Acidic residues" evidence="1">
    <location>
        <begin position="353"/>
        <end position="369"/>
    </location>
</feature>
<accession>A0A166N147</accession>
<evidence type="ECO:0000313" key="4">
    <source>
        <dbReference type="Proteomes" id="UP000076552"/>
    </source>
</evidence>
<keyword evidence="4" id="KW-1185">Reference proteome</keyword>
<keyword evidence="2" id="KW-1133">Transmembrane helix</keyword>
<protein>
    <submittedName>
        <fullName evidence="3">Uncharacterized protein</fullName>
    </submittedName>
</protein>
<dbReference type="Proteomes" id="UP000076552">
    <property type="component" value="Unassembled WGS sequence"/>
</dbReference>
<gene>
    <name evidence="3" type="ORF">CT0861_11041</name>
</gene>
<evidence type="ECO:0000256" key="2">
    <source>
        <dbReference type="SAM" id="Phobius"/>
    </source>
</evidence>
<evidence type="ECO:0000313" key="3">
    <source>
        <dbReference type="EMBL" id="KZL65199.1"/>
    </source>
</evidence>
<dbReference type="AlphaFoldDB" id="A0A166N147"/>
<feature type="transmembrane region" description="Helical" evidence="2">
    <location>
        <begin position="212"/>
        <end position="231"/>
    </location>
</feature>
<proteinExistence type="predicted"/>
<evidence type="ECO:0000256" key="1">
    <source>
        <dbReference type="SAM" id="MobiDB-lite"/>
    </source>
</evidence>
<name>A0A166N147_9PEZI</name>
<feature type="region of interest" description="Disordered" evidence="1">
    <location>
        <begin position="1"/>
        <end position="20"/>
    </location>
</feature>
<keyword evidence="2" id="KW-0812">Transmembrane</keyword>
<comment type="caution">
    <text evidence="3">The sequence shown here is derived from an EMBL/GenBank/DDBJ whole genome shotgun (WGS) entry which is preliminary data.</text>
</comment>
<keyword evidence="2" id="KW-0472">Membrane</keyword>
<dbReference type="EMBL" id="LFIV01000233">
    <property type="protein sequence ID" value="KZL65199.1"/>
    <property type="molecule type" value="Genomic_DNA"/>
</dbReference>